<dbReference type="RefSeq" id="WP_232016922.1">
    <property type="nucleotide sequence ID" value="NZ_CP033972.1"/>
</dbReference>
<feature type="transmembrane region" description="Helical" evidence="1">
    <location>
        <begin position="99"/>
        <end position="116"/>
    </location>
</feature>
<feature type="domain" description="Oxidoreductase molybdopterin-binding" evidence="2">
    <location>
        <begin position="256"/>
        <end position="407"/>
    </location>
</feature>
<dbReference type="InterPro" id="IPR036374">
    <property type="entry name" value="OxRdtase_Mopterin-bd_sf"/>
</dbReference>
<dbReference type="EMBL" id="CP033972">
    <property type="protein sequence ID" value="AZG46430.1"/>
    <property type="molecule type" value="Genomic_DNA"/>
</dbReference>
<dbReference type="PANTHER" id="PTHR19372">
    <property type="entry name" value="SULFITE REDUCTASE"/>
    <property type="match status" value="1"/>
</dbReference>
<reference evidence="3 4" key="1">
    <citation type="submission" date="2018-11" db="EMBL/GenBank/DDBJ databases">
        <title>Gordonia insulae sp. nov., isolated from an island soil.</title>
        <authorList>
            <person name="Kim Y.S."/>
            <person name="Kim S.B."/>
        </authorList>
    </citation>
    <scope>NUCLEOTIDE SEQUENCE [LARGE SCALE GENOMIC DNA]</scope>
    <source>
        <strain evidence="3 4">MMS17-SY073</strain>
    </source>
</reference>
<evidence type="ECO:0000256" key="1">
    <source>
        <dbReference type="SAM" id="Phobius"/>
    </source>
</evidence>
<feature type="transmembrane region" description="Helical" evidence="1">
    <location>
        <begin position="72"/>
        <end position="92"/>
    </location>
</feature>
<sequence>MTSTARSSGRLWPAALSGIVAVGAGLAVGEVAAVMVDLNASPYFAVGSAVVDHTPTAVREWAINTFGTSDKLALFIGMGWIIAAIAAGCGLAERHRPPAGAVIVGLFGVVGAIAALDRPGSRWTYAIPSILAGLVAILVLRILVGMLRPAETAPTASDGADGSGAEDDAGQPASRAVGRRFVLTAGGIAALAAVVGVMSRRVLADAAHTVADRTRVLLPTPRSAAPPIPAGAELQVPDATPFVTSNNDFYRIDTALQVPSLTTQEWSLRIHGMVDDEIRIGWDELLAMPMTERLVTLTCVSNEIGGDLIGNARWLGVPMKTLLDRAGVRPGADMLLSTSADGWTCGTPVSAVTDGRDALLVVGMNGEPLPVEHGYPVRQVVPGLYGYVSATKWVTDWELTTFSDVQAYWTTRGWSALGPIKLASRIDRPASGADVERGEVIVAGTAWAQHTGVGAVEVRIDDGVWERAELATEYSLDTWRQWRFTWVATPGDHTVYCRAIDRRGRAQVETYASPIPDGATGLDSRTYQVS</sequence>
<dbReference type="AlphaFoldDB" id="A0A3G8JQH8"/>
<dbReference type="GO" id="GO:0043546">
    <property type="term" value="F:molybdopterin cofactor binding"/>
    <property type="evidence" value="ECO:0007669"/>
    <property type="project" value="TreeGrafter"/>
</dbReference>
<dbReference type="PANTHER" id="PTHR19372:SF7">
    <property type="entry name" value="SULFITE OXIDASE, MITOCHONDRIAL"/>
    <property type="match status" value="1"/>
</dbReference>
<dbReference type="Gene3D" id="2.60.40.650">
    <property type="match status" value="1"/>
</dbReference>
<evidence type="ECO:0000313" key="3">
    <source>
        <dbReference type="EMBL" id="AZG46430.1"/>
    </source>
</evidence>
<dbReference type="EC" id="1.8.-.-" evidence="3"/>
<organism evidence="3 4">
    <name type="scientific">Gordonia insulae</name>
    <dbReference type="NCBI Taxonomy" id="2420509"/>
    <lineage>
        <taxon>Bacteria</taxon>
        <taxon>Bacillati</taxon>
        <taxon>Actinomycetota</taxon>
        <taxon>Actinomycetes</taxon>
        <taxon>Mycobacteriales</taxon>
        <taxon>Gordoniaceae</taxon>
        <taxon>Gordonia</taxon>
    </lineage>
</organism>
<name>A0A3G8JQH8_9ACTN</name>
<keyword evidence="1" id="KW-1133">Transmembrane helix</keyword>
<dbReference type="Pfam" id="PF00174">
    <property type="entry name" value="Oxidored_molyb"/>
    <property type="match status" value="1"/>
</dbReference>
<dbReference type="Gene3D" id="3.90.420.10">
    <property type="entry name" value="Oxidoreductase, molybdopterin-binding domain"/>
    <property type="match status" value="1"/>
</dbReference>
<proteinExistence type="predicted"/>
<feature type="transmembrane region" description="Helical" evidence="1">
    <location>
        <begin position="122"/>
        <end position="144"/>
    </location>
</feature>
<feature type="transmembrane region" description="Helical" evidence="1">
    <location>
        <begin position="12"/>
        <end position="36"/>
    </location>
</feature>
<dbReference type="SUPFAM" id="SSF81296">
    <property type="entry name" value="E set domains"/>
    <property type="match status" value="1"/>
</dbReference>
<keyword evidence="4" id="KW-1185">Reference proteome</keyword>
<dbReference type="InterPro" id="IPR000572">
    <property type="entry name" value="OxRdtase_Mopterin-bd_dom"/>
</dbReference>
<keyword evidence="1" id="KW-0812">Transmembrane</keyword>
<dbReference type="GO" id="GO:0020037">
    <property type="term" value="F:heme binding"/>
    <property type="evidence" value="ECO:0007669"/>
    <property type="project" value="TreeGrafter"/>
</dbReference>
<dbReference type="SUPFAM" id="SSF56524">
    <property type="entry name" value="Oxidoreductase molybdopterin-binding domain"/>
    <property type="match status" value="1"/>
</dbReference>
<keyword evidence="1" id="KW-0472">Membrane</keyword>
<dbReference type="KEGG" id="gom:D7316_03031"/>
<feature type="transmembrane region" description="Helical" evidence="1">
    <location>
        <begin position="181"/>
        <end position="199"/>
    </location>
</feature>
<evidence type="ECO:0000313" key="4">
    <source>
        <dbReference type="Proteomes" id="UP000271469"/>
    </source>
</evidence>
<dbReference type="InterPro" id="IPR014756">
    <property type="entry name" value="Ig_E-set"/>
</dbReference>
<protein>
    <submittedName>
        <fullName evidence="3">Sulfoxide reductase catalytic subunit YedY</fullName>
        <ecNumber evidence="3">1.8.-.-</ecNumber>
    </submittedName>
</protein>
<dbReference type="GO" id="GO:0008482">
    <property type="term" value="F:sulfite oxidase activity"/>
    <property type="evidence" value="ECO:0007669"/>
    <property type="project" value="TreeGrafter"/>
</dbReference>
<accession>A0A3G8JQH8</accession>
<evidence type="ECO:0000259" key="2">
    <source>
        <dbReference type="Pfam" id="PF00174"/>
    </source>
</evidence>
<dbReference type="GO" id="GO:0006790">
    <property type="term" value="P:sulfur compound metabolic process"/>
    <property type="evidence" value="ECO:0007669"/>
    <property type="project" value="TreeGrafter"/>
</dbReference>
<gene>
    <name evidence="3" type="primary">yedY_2</name>
    <name evidence="3" type="ORF">D7316_03031</name>
</gene>
<dbReference type="Proteomes" id="UP000271469">
    <property type="component" value="Chromosome"/>
</dbReference>
<keyword evidence="3" id="KW-0560">Oxidoreductase</keyword>